<keyword evidence="2" id="KW-1185">Reference proteome</keyword>
<proteinExistence type="predicted"/>
<dbReference type="EMBL" id="BPLR01001533">
    <property type="protein sequence ID" value="GIZ02979.1"/>
    <property type="molecule type" value="Genomic_DNA"/>
</dbReference>
<dbReference type="Proteomes" id="UP001054945">
    <property type="component" value="Unassembled WGS sequence"/>
</dbReference>
<name>A0AAV4Y9Y8_CAEEX</name>
<protein>
    <submittedName>
        <fullName evidence="1">Uncharacterized protein</fullName>
    </submittedName>
</protein>
<gene>
    <name evidence="1" type="ORF">CEXT_511421</name>
</gene>
<reference evidence="1 2" key="1">
    <citation type="submission" date="2021-06" db="EMBL/GenBank/DDBJ databases">
        <title>Caerostris extrusa draft genome.</title>
        <authorList>
            <person name="Kono N."/>
            <person name="Arakawa K."/>
        </authorList>
    </citation>
    <scope>NUCLEOTIDE SEQUENCE [LARGE SCALE GENOMIC DNA]</scope>
</reference>
<evidence type="ECO:0000313" key="1">
    <source>
        <dbReference type="EMBL" id="GIZ02979.1"/>
    </source>
</evidence>
<accession>A0AAV4Y9Y8</accession>
<organism evidence="1 2">
    <name type="scientific">Caerostris extrusa</name>
    <name type="common">Bark spider</name>
    <name type="synonym">Caerostris bankana</name>
    <dbReference type="NCBI Taxonomy" id="172846"/>
    <lineage>
        <taxon>Eukaryota</taxon>
        <taxon>Metazoa</taxon>
        <taxon>Ecdysozoa</taxon>
        <taxon>Arthropoda</taxon>
        <taxon>Chelicerata</taxon>
        <taxon>Arachnida</taxon>
        <taxon>Araneae</taxon>
        <taxon>Araneomorphae</taxon>
        <taxon>Entelegynae</taxon>
        <taxon>Araneoidea</taxon>
        <taxon>Araneidae</taxon>
        <taxon>Caerostris</taxon>
    </lineage>
</organism>
<sequence>MPTMAALITDVHDIAETLSSLSLECSEETDNTMNISTNQKVQSISSKMEALRLAPILQNMSKEFLENLMVSGRLVIRKLEQAKINVENCFEELKIRLNIHNFPENIDSSPESVLMMTNSSEIEIWTKVQELLLQSKFDCIRVLLEVLNDLESFVRKFYD</sequence>
<dbReference type="AlphaFoldDB" id="A0AAV4Y9Y8"/>
<comment type="caution">
    <text evidence="1">The sequence shown here is derived from an EMBL/GenBank/DDBJ whole genome shotgun (WGS) entry which is preliminary data.</text>
</comment>
<evidence type="ECO:0000313" key="2">
    <source>
        <dbReference type="Proteomes" id="UP001054945"/>
    </source>
</evidence>